<keyword evidence="4" id="KW-0540">Nuclease</keyword>
<feature type="domain" description="DDE Tnp4" evidence="9">
    <location>
        <begin position="157"/>
        <end position="286"/>
    </location>
</feature>
<feature type="compositionally biased region" description="Basic and acidic residues" evidence="8">
    <location>
        <begin position="8"/>
        <end position="20"/>
    </location>
</feature>
<dbReference type="Pfam" id="PF13359">
    <property type="entry name" value="DDE_Tnp_4"/>
    <property type="match status" value="1"/>
</dbReference>
<keyword evidence="11" id="KW-1185">Reference proteome</keyword>
<proteinExistence type="inferred from homology"/>
<evidence type="ECO:0000256" key="6">
    <source>
        <dbReference type="ARBA" id="ARBA00022801"/>
    </source>
</evidence>
<keyword evidence="7" id="KW-0539">Nucleus</keyword>
<feature type="region of interest" description="Disordered" evidence="8">
    <location>
        <begin position="1"/>
        <end position="20"/>
    </location>
</feature>
<keyword evidence="5" id="KW-0479">Metal-binding</keyword>
<dbReference type="GO" id="GO:0004518">
    <property type="term" value="F:nuclease activity"/>
    <property type="evidence" value="ECO:0007669"/>
    <property type="project" value="UniProtKB-KW"/>
</dbReference>
<organism evidence="10 11">
    <name type="scientific">Ficus carica</name>
    <name type="common">Common fig</name>
    <dbReference type="NCBI Taxonomy" id="3494"/>
    <lineage>
        <taxon>Eukaryota</taxon>
        <taxon>Viridiplantae</taxon>
        <taxon>Streptophyta</taxon>
        <taxon>Embryophyta</taxon>
        <taxon>Tracheophyta</taxon>
        <taxon>Spermatophyta</taxon>
        <taxon>Magnoliopsida</taxon>
        <taxon>eudicotyledons</taxon>
        <taxon>Gunneridae</taxon>
        <taxon>Pentapetalae</taxon>
        <taxon>rosids</taxon>
        <taxon>fabids</taxon>
        <taxon>Rosales</taxon>
        <taxon>Moraceae</taxon>
        <taxon>Ficeae</taxon>
        <taxon>Ficus</taxon>
    </lineage>
</organism>
<dbReference type="GO" id="GO:0005634">
    <property type="term" value="C:nucleus"/>
    <property type="evidence" value="ECO:0007669"/>
    <property type="project" value="UniProtKB-SubCell"/>
</dbReference>
<dbReference type="InterPro" id="IPR045249">
    <property type="entry name" value="HARBI1-like"/>
</dbReference>
<reference evidence="10" key="1">
    <citation type="submission" date="2023-07" db="EMBL/GenBank/DDBJ databases">
        <title>draft genome sequence of fig (Ficus carica).</title>
        <authorList>
            <person name="Takahashi T."/>
            <person name="Nishimura K."/>
        </authorList>
    </citation>
    <scope>NUCLEOTIDE SEQUENCE</scope>
</reference>
<evidence type="ECO:0000256" key="5">
    <source>
        <dbReference type="ARBA" id="ARBA00022723"/>
    </source>
</evidence>
<evidence type="ECO:0000256" key="2">
    <source>
        <dbReference type="ARBA" id="ARBA00004123"/>
    </source>
</evidence>
<evidence type="ECO:0000313" key="10">
    <source>
        <dbReference type="EMBL" id="GMN64207.1"/>
    </source>
</evidence>
<comment type="subcellular location">
    <subcellularLocation>
        <location evidence="2">Nucleus</location>
    </subcellularLocation>
</comment>
<evidence type="ECO:0000256" key="8">
    <source>
        <dbReference type="SAM" id="MobiDB-lite"/>
    </source>
</evidence>
<evidence type="ECO:0000259" key="9">
    <source>
        <dbReference type="Pfam" id="PF13359"/>
    </source>
</evidence>
<dbReference type="InterPro" id="IPR027806">
    <property type="entry name" value="HARBI1_dom"/>
</dbReference>
<evidence type="ECO:0000313" key="11">
    <source>
        <dbReference type="Proteomes" id="UP001187192"/>
    </source>
</evidence>
<dbReference type="AlphaFoldDB" id="A0AA88J7P0"/>
<comment type="cofactor">
    <cofactor evidence="1">
        <name>a divalent metal cation</name>
        <dbReference type="ChEBI" id="CHEBI:60240"/>
    </cofactor>
</comment>
<gene>
    <name evidence="10" type="ORF">TIFTF001_033275</name>
</gene>
<name>A0AA88J7P0_FICCA</name>
<accession>A0AA88J7P0</accession>
<evidence type="ECO:0000256" key="1">
    <source>
        <dbReference type="ARBA" id="ARBA00001968"/>
    </source>
</evidence>
<comment type="similarity">
    <text evidence="3">Belongs to the HARBI1 family.</text>
</comment>
<comment type="caution">
    <text evidence="10">The sequence shown here is derived from an EMBL/GenBank/DDBJ whole genome shotgun (WGS) entry which is preliminary data.</text>
</comment>
<dbReference type="EMBL" id="BTGU01000172">
    <property type="protein sequence ID" value="GMN64207.1"/>
    <property type="molecule type" value="Genomic_DNA"/>
</dbReference>
<keyword evidence="6" id="KW-0378">Hydrolase</keyword>
<evidence type="ECO:0000256" key="7">
    <source>
        <dbReference type="ARBA" id="ARBA00023242"/>
    </source>
</evidence>
<dbReference type="GO" id="GO:0016787">
    <property type="term" value="F:hydrolase activity"/>
    <property type="evidence" value="ECO:0007669"/>
    <property type="project" value="UniProtKB-KW"/>
</dbReference>
<dbReference type="Proteomes" id="UP001187192">
    <property type="component" value="Unassembled WGS sequence"/>
</dbReference>
<dbReference type="PANTHER" id="PTHR22930">
    <property type="match status" value="1"/>
</dbReference>
<dbReference type="GO" id="GO:0046872">
    <property type="term" value="F:metal ion binding"/>
    <property type="evidence" value="ECO:0007669"/>
    <property type="project" value="UniProtKB-KW"/>
</dbReference>
<dbReference type="PANTHER" id="PTHR22930:SF221">
    <property type="entry name" value="NUCLEASE HARBI1"/>
    <property type="match status" value="1"/>
</dbReference>
<evidence type="ECO:0000256" key="3">
    <source>
        <dbReference type="ARBA" id="ARBA00006958"/>
    </source>
</evidence>
<sequence>MNEGSSGSEHEEKPVYAENDRSEHNRWLVEAVVAATSRMRNRRRRAPQPMHNSRLTGSMRVEEILNGHEGIITGLISMKAATFRALSHLLGATNGHVSYLFQHSGETTSRWFFIVLQVICSLKDEFITQPDYTTVQPLILEHADKYRLWFDGCIGAIDGTHVPCVPRCENADAWINRKRYHSQNVLAACSFDMKFTYMLAGYEGSCHDARMLEEAIAFHGFPKPPPGKFYLADSGYANKDCFLSPYRRETYHLPKYQRRRVGLGNRREVFNYTHSSLRNCIERTFGVGDPLLEEYDVDCVPVGGNVDVNADYVLGEGINGAGPNTGTQPHDSSRGAMNHMRDMIADEMWERYQSFPWYKTT</sequence>
<evidence type="ECO:0000256" key="4">
    <source>
        <dbReference type="ARBA" id="ARBA00022722"/>
    </source>
</evidence>
<protein>
    <recommendedName>
        <fullName evidence="9">DDE Tnp4 domain-containing protein</fullName>
    </recommendedName>
</protein>